<dbReference type="AlphaFoldDB" id="A0AB34J104"/>
<comment type="caution">
    <text evidence="1">The sequence shown here is derived from an EMBL/GenBank/DDBJ whole genome shotgun (WGS) entry which is preliminary data.</text>
</comment>
<name>A0AB34J104_PRYPA</name>
<gene>
    <name evidence="1" type="ORF">AB1Y20_007109</name>
</gene>
<protein>
    <submittedName>
        <fullName evidence="1">Uncharacterized protein</fullName>
    </submittedName>
</protein>
<dbReference type="EMBL" id="JBGBPQ010000015">
    <property type="protein sequence ID" value="KAL1510826.1"/>
    <property type="molecule type" value="Genomic_DNA"/>
</dbReference>
<dbReference type="Proteomes" id="UP001515480">
    <property type="component" value="Unassembled WGS sequence"/>
</dbReference>
<evidence type="ECO:0000313" key="2">
    <source>
        <dbReference type="Proteomes" id="UP001515480"/>
    </source>
</evidence>
<proteinExistence type="predicted"/>
<organism evidence="1 2">
    <name type="scientific">Prymnesium parvum</name>
    <name type="common">Toxic golden alga</name>
    <dbReference type="NCBI Taxonomy" id="97485"/>
    <lineage>
        <taxon>Eukaryota</taxon>
        <taxon>Haptista</taxon>
        <taxon>Haptophyta</taxon>
        <taxon>Prymnesiophyceae</taxon>
        <taxon>Prymnesiales</taxon>
        <taxon>Prymnesiaceae</taxon>
        <taxon>Prymnesium</taxon>
    </lineage>
</organism>
<accession>A0AB34J104</accession>
<sequence>MWSVAECDAGLQSVRFVQVAVELAWLQDLLQAGLNAGLPRTPLSSSSAGCTVLGRCAQSLSGAAAATRRLSAGDFAPIANLWWSGDRVRQSRRKGGQACSLRVCWACFWPPAVRRALLCRFACTLEFQSKCGARSRRSPHTTPG</sequence>
<reference evidence="1 2" key="1">
    <citation type="journal article" date="2024" name="Science">
        <title>Giant polyketide synthase enzymes in the biosynthesis of giant marine polyether toxins.</title>
        <authorList>
            <person name="Fallon T.R."/>
            <person name="Shende V.V."/>
            <person name="Wierzbicki I.H."/>
            <person name="Pendleton A.L."/>
            <person name="Watervoot N.F."/>
            <person name="Auber R.P."/>
            <person name="Gonzalez D.J."/>
            <person name="Wisecaver J.H."/>
            <person name="Moore B.S."/>
        </authorList>
    </citation>
    <scope>NUCLEOTIDE SEQUENCE [LARGE SCALE GENOMIC DNA]</scope>
    <source>
        <strain evidence="1 2">12B1</strain>
    </source>
</reference>
<evidence type="ECO:0000313" key="1">
    <source>
        <dbReference type="EMBL" id="KAL1510826.1"/>
    </source>
</evidence>
<keyword evidence="2" id="KW-1185">Reference proteome</keyword>